<dbReference type="EMBL" id="JAOSLC020000003">
    <property type="protein sequence ID" value="MDD7913822.1"/>
    <property type="molecule type" value="Genomic_DNA"/>
</dbReference>
<proteinExistence type="predicted"/>
<evidence type="ECO:0000313" key="2">
    <source>
        <dbReference type="Proteomes" id="UP001151478"/>
    </source>
</evidence>
<evidence type="ECO:0000313" key="1">
    <source>
        <dbReference type="EMBL" id="MDD7913822.1"/>
    </source>
</evidence>
<reference evidence="1" key="1">
    <citation type="submission" date="2023-02" db="EMBL/GenBank/DDBJ databases">
        <title>Polaribacter ponticola sp. nov., isolated from seawater.</title>
        <authorList>
            <person name="Baek J.H."/>
            <person name="Kim J.M."/>
            <person name="Choi D.G."/>
            <person name="Jeon C.O."/>
        </authorList>
    </citation>
    <scope>NUCLEOTIDE SEQUENCE</scope>
    <source>
        <strain evidence="1">MSW5</strain>
    </source>
</reference>
<keyword evidence="2" id="KW-1185">Reference proteome</keyword>
<protein>
    <submittedName>
        <fullName evidence="1">Uncharacterized protein</fullName>
    </submittedName>
</protein>
<organism evidence="1 2">
    <name type="scientific">Polaribacter ponticola</name>
    <dbReference type="NCBI Taxonomy" id="2978475"/>
    <lineage>
        <taxon>Bacteria</taxon>
        <taxon>Pseudomonadati</taxon>
        <taxon>Bacteroidota</taxon>
        <taxon>Flavobacteriia</taxon>
        <taxon>Flavobacteriales</taxon>
        <taxon>Flavobacteriaceae</taxon>
    </lineage>
</organism>
<accession>A0ABT5S6V5</accession>
<gene>
    <name evidence="1" type="ORF">N5A56_005040</name>
</gene>
<sequence>MKLKEAIETLEKLKEFEGKVKMYKDIIDAFEIIPLKYLKENNIEYDIHEILKYNGKYFESFPNNIDFDIVSIHFLGGTWYKVSRKEIHYKHLII</sequence>
<name>A0ABT5S6V5_9FLAO</name>
<comment type="caution">
    <text evidence="1">The sequence shown here is derived from an EMBL/GenBank/DDBJ whole genome shotgun (WGS) entry which is preliminary data.</text>
</comment>
<dbReference type="Proteomes" id="UP001151478">
    <property type="component" value="Unassembled WGS sequence"/>
</dbReference>
<dbReference type="RefSeq" id="WP_265724503.1">
    <property type="nucleotide sequence ID" value="NZ_JAOSLC020000003.1"/>
</dbReference>